<dbReference type="AlphaFoldDB" id="M6UFG6"/>
<feature type="region of interest" description="Disordered" evidence="1">
    <location>
        <begin position="465"/>
        <end position="511"/>
    </location>
</feature>
<proteinExistence type="predicted"/>
<reference evidence="2 3" key="1">
    <citation type="submission" date="2013-01" db="EMBL/GenBank/DDBJ databases">
        <authorList>
            <person name="Harkins D.M."/>
            <person name="Durkin A.S."/>
            <person name="Brinkac L.M."/>
            <person name="Haft D.H."/>
            <person name="Selengut J.D."/>
            <person name="Sanka R."/>
            <person name="DePew J."/>
            <person name="Purushe J."/>
            <person name="Matthias M.A."/>
            <person name="Vinetz J.M."/>
            <person name="Sutton G.G."/>
            <person name="Nierman W.C."/>
            <person name="Fouts D.E."/>
        </authorList>
    </citation>
    <scope>NUCLEOTIDE SEQUENCE [LARGE SCALE GENOMIC DNA]</scope>
    <source>
        <strain evidence="2 3">ZUN179</strain>
    </source>
</reference>
<evidence type="ECO:0000313" key="2">
    <source>
        <dbReference type="EMBL" id="EMO43842.1"/>
    </source>
</evidence>
<sequence length="511" mass="58199">MADDPNKIIFERRHPDIKSRLDAYDLITDSFYGGLRYISKSYLFKYSKETPKVYDGRRERSVFLNHMAPVVETLVGLLFDKKPVREVPADLGEIIKHANNRQSFEEFFQEAATKSLLNTCGILVDSPSFDPNKIRTLADQRTAGLRPYLVLYEFNQIRDFSVDETGELLWILLDNTYEKDSDPFSERKKIEEYRLWTREYFQDFQKIETGKIASSEKFPHAIGRIPFIFISWSDKTKTLINQTVFEDIAVIDRKIYNYLSVADEVIYSGSFPLFIYPGNMPETVAENGIASQDWLTFDPNSSNKPDFIIPGIDALDGILAFIEKLGKKILQKVGLDREEERTGAQSGKAKLLEYKVANAFLLSGATRLEKAEFECLELCRLWMNSKFETKTAEIVITYQKKFETVDIDKAITTLLEIFTDLKYEAVKKRVAKEIVNKALPEIDEKEKKQLFEEIDSADENEIPGFVKKYIEDPSNNSAASSDNGAKQNNGSPTDKGTKSKPGGGPDINANG</sequence>
<protein>
    <submittedName>
        <fullName evidence="2">Uncharacterized protein</fullName>
    </submittedName>
</protein>
<evidence type="ECO:0000313" key="3">
    <source>
        <dbReference type="Proteomes" id="UP000012160"/>
    </source>
</evidence>
<dbReference type="Proteomes" id="UP000012160">
    <property type="component" value="Unassembled WGS sequence"/>
</dbReference>
<name>M6UFG6_9LEPT</name>
<gene>
    <name evidence="2" type="ORF">LEP1GSC187_0513</name>
</gene>
<feature type="compositionally biased region" description="Polar residues" evidence="1">
    <location>
        <begin position="482"/>
        <end position="494"/>
    </location>
</feature>
<evidence type="ECO:0000256" key="1">
    <source>
        <dbReference type="SAM" id="MobiDB-lite"/>
    </source>
</evidence>
<comment type="caution">
    <text evidence="2">The sequence shown here is derived from an EMBL/GenBank/DDBJ whole genome shotgun (WGS) entry which is preliminary data.</text>
</comment>
<dbReference type="RefSeq" id="WP_004486565.1">
    <property type="nucleotide sequence ID" value="NZ_AHOQ02000048.1"/>
</dbReference>
<accession>M6UFG6</accession>
<dbReference type="EMBL" id="AHOQ02000048">
    <property type="protein sequence ID" value="EMO43842.1"/>
    <property type="molecule type" value="Genomic_DNA"/>
</dbReference>
<organism evidence="2 3">
    <name type="scientific">Leptospira santarosai str. ZUN179</name>
    <dbReference type="NCBI Taxonomy" id="1049985"/>
    <lineage>
        <taxon>Bacteria</taxon>
        <taxon>Pseudomonadati</taxon>
        <taxon>Spirochaetota</taxon>
        <taxon>Spirochaetia</taxon>
        <taxon>Leptospirales</taxon>
        <taxon>Leptospiraceae</taxon>
        <taxon>Leptospira</taxon>
    </lineage>
</organism>